<dbReference type="OrthoDB" id="67700at2759"/>
<feature type="domain" description="C2" evidence="8">
    <location>
        <begin position="953"/>
        <end position="1079"/>
    </location>
</feature>
<name>A0A7R8V0D9_HERIL</name>
<evidence type="ECO:0000256" key="6">
    <source>
        <dbReference type="ARBA" id="ARBA00022490"/>
    </source>
</evidence>
<keyword evidence="5" id="KW-0268">Exocytosis</keyword>
<dbReference type="InterPro" id="IPR000008">
    <property type="entry name" value="C2_dom"/>
</dbReference>
<dbReference type="Gene3D" id="1.10.357.50">
    <property type="match status" value="1"/>
</dbReference>
<evidence type="ECO:0008006" key="13">
    <source>
        <dbReference type="Google" id="ProtNLM"/>
    </source>
</evidence>
<evidence type="ECO:0000256" key="7">
    <source>
        <dbReference type="ARBA" id="ARBA00022753"/>
    </source>
</evidence>
<dbReference type="EMBL" id="LR899013">
    <property type="protein sequence ID" value="CAD7090413.1"/>
    <property type="molecule type" value="Genomic_DNA"/>
</dbReference>
<evidence type="ECO:0000313" key="11">
    <source>
        <dbReference type="EMBL" id="CAD7090413.1"/>
    </source>
</evidence>
<comment type="similarity">
    <text evidence="4">Belongs to the unc-13 family.</text>
</comment>
<dbReference type="InParanoid" id="A0A7R8V0D9"/>
<dbReference type="InterPro" id="IPR014770">
    <property type="entry name" value="Munc13_1"/>
</dbReference>
<dbReference type="GO" id="GO:0005770">
    <property type="term" value="C:late endosome"/>
    <property type="evidence" value="ECO:0007669"/>
    <property type="project" value="UniProtKB-SubCell"/>
</dbReference>
<dbReference type="PROSITE" id="PS51258">
    <property type="entry name" value="MHD1"/>
    <property type="match status" value="1"/>
</dbReference>
<evidence type="ECO:0000313" key="12">
    <source>
        <dbReference type="Proteomes" id="UP000594454"/>
    </source>
</evidence>
<comment type="subcellular location">
    <subcellularLocation>
        <location evidence="2">Cytoplasm</location>
    </subcellularLocation>
    <subcellularLocation>
        <location evidence="3">Late endosome</location>
    </subcellularLocation>
    <subcellularLocation>
        <location evidence="1">Recycling endosome</location>
    </subcellularLocation>
</comment>
<dbReference type="GO" id="GO:0099503">
    <property type="term" value="C:secretory vesicle"/>
    <property type="evidence" value="ECO:0007669"/>
    <property type="project" value="TreeGrafter"/>
</dbReference>
<dbReference type="PANTHER" id="PTHR45999">
    <property type="entry name" value="UNC-13-4A, ISOFORM B"/>
    <property type="match status" value="1"/>
</dbReference>
<dbReference type="Gene3D" id="2.60.40.150">
    <property type="entry name" value="C2 domain"/>
    <property type="match status" value="2"/>
</dbReference>
<accession>A0A7R8V0D9</accession>
<dbReference type="CDD" id="cd04009">
    <property type="entry name" value="C2B_Munc13-like"/>
    <property type="match status" value="1"/>
</dbReference>
<dbReference type="PRINTS" id="PR00360">
    <property type="entry name" value="C2DOMAIN"/>
</dbReference>
<dbReference type="GO" id="GO:0006887">
    <property type="term" value="P:exocytosis"/>
    <property type="evidence" value="ECO:0007669"/>
    <property type="project" value="UniProtKB-KW"/>
</dbReference>
<dbReference type="AlphaFoldDB" id="A0A7R8V0D9"/>
<keyword evidence="7" id="KW-0967">Endosome</keyword>
<sequence length="1115" mass="128714">MSTLSLPRFLNGSTNSIVNLKFMSLNRTSPQKRQFNGPSKFDYELIRRKKTLNRNGSIARNYFRGVKKEFLEKQTDLICHALTIDELYEEILYEVLNGIGCEASSDICQEALYDYIQEAFKITNDRHEEILEAARIKEPPEIRLNVEVIKAENLVPKDSNGFSDPFVTLYLESCGTHRYNTSVKPVTLNPLWEEHFSLSIPENPNNEILVVEVWDFDAAETVGEKLNKFFEVKGIRGLRKLMKEIAVTASTGKHDNELIGRTAIPLKTIPASGIKVWYNLEKGGRTKSRGSILIRMSFSAEKNNRVAVQEHKHLLRILLMHELETSKVAPFWWRGKFSPQGEVVLTQHSAQSSLNEQDCALAQWSVYAAVHQDHHLSFGLFISILDKIVPVIETMQQDSEDMRSFWEGAKRLLPSCFSIIRKIRKKNATDKNTMKMLNEALEIISRLALLEPPEGTDLFPKQIYGWITREGDEPNCDIRETMRDAVNSGAMEWFEHINDGNECPKGSDEERLQHLIKLIQLIRSDLQKAIELYDRQFQQKLRFHYAQTLYLFYEKKLAEQVKTVVEDVCRNIKRLNISEDKMEKLPDLDEINMGTTLFELYLVLKRFTTLGTALCPGVEDLSISQYYLWFTTGVSHWLDISVYRALTRIEKAIDLDKLVPVDETVKYSSSAVDTLAIFYQIKIFWQQLGWPDAEGAYMFVGKIVDDICRCCVYYADKMARRVDELCIGASQDGFEVTKEWCLAINNIDYIRQSLQPFIKELGLDDIIARLAEYRSSLEADRCAETLKNVVENAIDTERNKIIQLIEVVARKMCPAMRRFLVEGAEVLHEGSHSMERLLIYMEESLKMLNTELNEVNFERILDAIWTELATVLYEVVQSNLDKKRPPAFFANLRDTLHLMVTSFKLSQNSTNSDKETLENIERTLELHAYETADLIHQYYLERLKDQQNMEDCPYGELTVRCNFVNNKLELEIMNARNLLPMDSNGNCDSFVKVHFMPSDKFGGIGTQKTGVQNKTLFPLYDEKFVIPLTPDQLRMHTALLVFSVKDKDLFGMSNQYLAECYLSFEDIENSQGEQIHMKLSRPIYKDTDCVRALEYRTGDKQARDFIKKLKQKSSH</sequence>
<dbReference type="InterPro" id="IPR052095">
    <property type="entry name" value="UNC-13_domain"/>
</dbReference>
<feature type="domain" description="MHD1" evidence="9">
    <location>
        <begin position="598"/>
        <end position="718"/>
    </location>
</feature>
<evidence type="ECO:0000259" key="10">
    <source>
        <dbReference type="PROSITE" id="PS51259"/>
    </source>
</evidence>
<reference evidence="11 12" key="1">
    <citation type="submission" date="2020-11" db="EMBL/GenBank/DDBJ databases">
        <authorList>
            <person name="Wallbank WR R."/>
            <person name="Pardo Diaz C."/>
            <person name="Kozak K."/>
            <person name="Martin S."/>
            <person name="Jiggins C."/>
            <person name="Moest M."/>
            <person name="Warren A I."/>
            <person name="Generalovic N T."/>
            <person name="Byers J.R.P. K."/>
            <person name="Montejo-Kovacevich G."/>
            <person name="Yen C E."/>
        </authorList>
    </citation>
    <scope>NUCLEOTIDE SEQUENCE [LARGE SCALE GENOMIC DNA]</scope>
</reference>
<keyword evidence="12" id="KW-1185">Reference proteome</keyword>
<organism evidence="11 12">
    <name type="scientific">Hermetia illucens</name>
    <name type="common">Black soldier fly</name>
    <dbReference type="NCBI Taxonomy" id="343691"/>
    <lineage>
        <taxon>Eukaryota</taxon>
        <taxon>Metazoa</taxon>
        <taxon>Ecdysozoa</taxon>
        <taxon>Arthropoda</taxon>
        <taxon>Hexapoda</taxon>
        <taxon>Insecta</taxon>
        <taxon>Pterygota</taxon>
        <taxon>Neoptera</taxon>
        <taxon>Endopterygota</taxon>
        <taxon>Diptera</taxon>
        <taxon>Brachycera</taxon>
        <taxon>Stratiomyomorpha</taxon>
        <taxon>Stratiomyidae</taxon>
        <taxon>Hermetiinae</taxon>
        <taxon>Hermetia</taxon>
    </lineage>
</organism>
<dbReference type="SUPFAM" id="SSF49562">
    <property type="entry name" value="C2 domain (Calcium/lipid-binding domain, CaLB)"/>
    <property type="match status" value="2"/>
</dbReference>
<evidence type="ECO:0000256" key="3">
    <source>
        <dbReference type="ARBA" id="ARBA00004603"/>
    </source>
</evidence>
<dbReference type="GO" id="GO:0055037">
    <property type="term" value="C:recycling endosome"/>
    <property type="evidence" value="ECO:0007669"/>
    <property type="project" value="UniProtKB-SubCell"/>
</dbReference>
<evidence type="ECO:0000259" key="8">
    <source>
        <dbReference type="PROSITE" id="PS50004"/>
    </source>
</evidence>
<dbReference type="Pfam" id="PF00168">
    <property type="entry name" value="C2"/>
    <property type="match status" value="2"/>
</dbReference>
<evidence type="ECO:0000256" key="1">
    <source>
        <dbReference type="ARBA" id="ARBA00004172"/>
    </source>
</evidence>
<dbReference type="PROSITE" id="PS51259">
    <property type="entry name" value="MHD2"/>
    <property type="match status" value="1"/>
</dbReference>
<evidence type="ECO:0000259" key="9">
    <source>
        <dbReference type="PROSITE" id="PS51258"/>
    </source>
</evidence>
<evidence type="ECO:0000256" key="4">
    <source>
        <dbReference type="ARBA" id="ARBA00005823"/>
    </source>
</evidence>
<keyword evidence="6" id="KW-0963">Cytoplasm</keyword>
<dbReference type="Pfam" id="PF06292">
    <property type="entry name" value="MUN"/>
    <property type="match status" value="1"/>
</dbReference>
<dbReference type="FunCoup" id="A0A7R8V0D9">
    <property type="interactions" value="10"/>
</dbReference>
<evidence type="ECO:0000256" key="2">
    <source>
        <dbReference type="ARBA" id="ARBA00004496"/>
    </source>
</evidence>
<dbReference type="PROSITE" id="PS50004">
    <property type="entry name" value="C2"/>
    <property type="match status" value="2"/>
</dbReference>
<dbReference type="InterPro" id="IPR035892">
    <property type="entry name" value="C2_domain_sf"/>
</dbReference>
<evidence type="ECO:0000256" key="5">
    <source>
        <dbReference type="ARBA" id="ARBA00022483"/>
    </source>
</evidence>
<gene>
    <name evidence="11" type="ORF">HERILL_LOCUS12895</name>
</gene>
<feature type="domain" description="MHD2" evidence="10">
    <location>
        <begin position="831"/>
        <end position="938"/>
    </location>
</feature>
<dbReference type="InterPro" id="IPR014772">
    <property type="entry name" value="Munc13_dom-2"/>
</dbReference>
<protein>
    <recommendedName>
        <fullName evidence="13">Protein unc-13 homolog 4B</fullName>
    </recommendedName>
</protein>
<dbReference type="Proteomes" id="UP000594454">
    <property type="component" value="Chromosome 5"/>
</dbReference>
<dbReference type="SMART" id="SM00239">
    <property type="entry name" value="C2"/>
    <property type="match status" value="2"/>
</dbReference>
<proteinExistence type="inferred from homology"/>
<dbReference type="InterPro" id="IPR010439">
    <property type="entry name" value="MUN_dom"/>
</dbReference>
<dbReference type="PANTHER" id="PTHR45999:SF2">
    <property type="entry name" value="PROTEIN UNC-13 HOMOLOG 4B"/>
    <property type="match status" value="1"/>
</dbReference>
<feature type="domain" description="C2" evidence="8">
    <location>
        <begin position="125"/>
        <end position="251"/>
    </location>
</feature>